<sequence length="482" mass="52760">MEFTESASQEKASGLFARFWLRLKALPDKLNAKVVEAAGKTIKLGRDDPRRIIHSIKVGLALTFVSIFYYYRPLYDNFGVSAMWAVMTVVVVFEFSVGATLGKGLNRGLATLVAGALGVGAHHLASLSGEIGEPILLGIFVFLQAAISTFIRFFPKIKARYDYGMLIFILTFSLISVSGFRDDEILKLAHKRLSTVIIGGSACLIISILVCPVWAGEDLHNLIAANMEKLGNFLEGFGNEYFKTSEDGESKDEKSFMKEYKSILSSKSSEESLANFARWEPGHGRFQFRHPWQKYLQIGTLNRQCAYRIDALNGYLNTEIQASSEIRNKIEEVCKEMSLESGKALKALALAIKTMSQPSSADPHIENSKSSAKKLNSLLKSGLWEDTDLLAVIPVATVASLLIDVVNCTERIAESVYELASAAKFKSVDATVSPDKSELGQRENAKPKDVVAHVVITVSDESTPGASENGNSSNTAAGRHNL</sequence>
<name>A0ACC1YPD6_MELAZ</name>
<dbReference type="Proteomes" id="UP001164539">
    <property type="component" value="Chromosome 2"/>
</dbReference>
<proteinExistence type="predicted"/>
<evidence type="ECO:0000313" key="2">
    <source>
        <dbReference type="Proteomes" id="UP001164539"/>
    </source>
</evidence>
<gene>
    <name evidence="1" type="ORF">OWV82_003819</name>
</gene>
<protein>
    <submittedName>
        <fullName evidence="1">Aluminum activated malate transporter family protein</fullName>
    </submittedName>
</protein>
<evidence type="ECO:0000313" key="1">
    <source>
        <dbReference type="EMBL" id="KAJ4724883.1"/>
    </source>
</evidence>
<keyword evidence="2" id="KW-1185">Reference proteome</keyword>
<organism evidence="1 2">
    <name type="scientific">Melia azedarach</name>
    <name type="common">Chinaberry tree</name>
    <dbReference type="NCBI Taxonomy" id="155640"/>
    <lineage>
        <taxon>Eukaryota</taxon>
        <taxon>Viridiplantae</taxon>
        <taxon>Streptophyta</taxon>
        <taxon>Embryophyta</taxon>
        <taxon>Tracheophyta</taxon>
        <taxon>Spermatophyta</taxon>
        <taxon>Magnoliopsida</taxon>
        <taxon>eudicotyledons</taxon>
        <taxon>Gunneridae</taxon>
        <taxon>Pentapetalae</taxon>
        <taxon>rosids</taxon>
        <taxon>malvids</taxon>
        <taxon>Sapindales</taxon>
        <taxon>Meliaceae</taxon>
        <taxon>Melia</taxon>
    </lineage>
</organism>
<dbReference type="EMBL" id="CM051395">
    <property type="protein sequence ID" value="KAJ4724883.1"/>
    <property type="molecule type" value="Genomic_DNA"/>
</dbReference>
<comment type="caution">
    <text evidence="1">The sequence shown here is derived from an EMBL/GenBank/DDBJ whole genome shotgun (WGS) entry which is preliminary data.</text>
</comment>
<accession>A0ACC1YPD6</accession>
<reference evidence="1 2" key="1">
    <citation type="journal article" date="2023" name="Science">
        <title>Complex scaffold remodeling in plant triterpene biosynthesis.</title>
        <authorList>
            <person name="De La Pena R."/>
            <person name="Hodgson H."/>
            <person name="Liu J.C."/>
            <person name="Stephenson M.J."/>
            <person name="Martin A.C."/>
            <person name="Owen C."/>
            <person name="Harkess A."/>
            <person name="Leebens-Mack J."/>
            <person name="Jimenez L.E."/>
            <person name="Osbourn A."/>
            <person name="Sattely E.S."/>
        </authorList>
    </citation>
    <scope>NUCLEOTIDE SEQUENCE [LARGE SCALE GENOMIC DNA]</scope>
    <source>
        <strain evidence="2">cv. JPN11</strain>
        <tissue evidence="1">Leaf</tissue>
    </source>
</reference>